<comment type="subcellular location">
    <subcellularLocation>
        <location evidence="1">Cytoplasm</location>
    </subcellularLocation>
</comment>
<dbReference type="GO" id="GO:0005737">
    <property type="term" value="C:cytoplasm"/>
    <property type="evidence" value="ECO:0007669"/>
    <property type="project" value="UniProtKB-SubCell"/>
</dbReference>
<dbReference type="Gene3D" id="3.30.200.20">
    <property type="entry name" value="Phosphorylase Kinase, domain 1"/>
    <property type="match status" value="1"/>
</dbReference>
<feature type="domain" description="Protein kinase" evidence="14">
    <location>
        <begin position="1"/>
        <end position="230"/>
    </location>
</feature>
<evidence type="ECO:0000259" key="14">
    <source>
        <dbReference type="PROSITE" id="PS50011"/>
    </source>
</evidence>
<dbReference type="InterPro" id="IPR000719">
    <property type="entry name" value="Prot_kinase_dom"/>
</dbReference>
<evidence type="ECO:0000259" key="15">
    <source>
        <dbReference type="PROSITE" id="PS50078"/>
    </source>
</evidence>
<gene>
    <name evidence="16" type="ORF">MSPICULIGERA_LOCUS1155</name>
</gene>
<evidence type="ECO:0000256" key="11">
    <source>
        <dbReference type="PROSITE-ProRule" id="PRU10141"/>
    </source>
</evidence>
<dbReference type="InterPro" id="IPR033701">
    <property type="entry name" value="POLO_box_1"/>
</dbReference>
<keyword evidence="8 11" id="KW-0067">ATP-binding</keyword>
<evidence type="ECO:0000256" key="1">
    <source>
        <dbReference type="ARBA" id="ARBA00004496"/>
    </source>
</evidence>
<organism evidence="16 17">
    <name type="scientific">Mesorhabditis spiculigera</name>
    <dbReference type="NCBI Taxonomy" id="96644"/>
    <lineage>
        <taxon>Eukaryota</taxon>
        <taxon>Metazoa</taxon>
        <taxon>Ecdysozoa</taxon>
        <taxon>Nematoda</taxon>
        <taxon>Chromadorea</taxon>
        <taxon>Rhabditida</taxon>
        <taxon>Rhabditina</taxon>
        <taxon>Rhabditomorpha</taxon>
        <taxon>Rhabditoidea</taxon>
        <taxon>Rhabditidae</taxon>
        <taxon>Mesorhabditinae</taxon>
        <taxon>Mesorhabditis</taxon>
    </lineage>
</organism>
<dbReference type="PROSITE" id="PS50011">
    <property type="entry name" value="PROTEIN_KINASE_DOM"/>
    <property type="match status" value="1"/>
</dbReference>
<dbReference type="GO" id="GO:0004674">
    <property type="term" value="F:protein serine/threonine kinase activity"/>
    <property type="evidence" value="ECO:0007669"/>
    <property type="project" value="UniProtKB-KW"/>
</dbReference>
<proteinExistence type="inferred from homology"/>
<accession>A0AA36FP41</accession>
<evidence type="ECO:0000256" key="13">
    <source>
        <dbReference type="SAM" id="MobiDB-lite"/>
    </source>
</evidence>
<dbReference type="CDD" id="cd13118">
    <property type="entry name" value="POLO_box_1"/>
    <property type="match status" value="1"/>
</dbReference>
<feature type="non-terminal residue" evidence="16">
    <location>
        <position position="388"/>
    </location>
</feature>
<keyword evidence="2" id="KW-0963">Cytoplasm</keyword>
<comment type="caution">
    <text evidence="16">The sequence shown here is derived from an EMBL/GenBank/DDBJ whole genome shotgun (WGS) entry which is preliminary data.</text>
</comment>
<name>A0AA36FP41_9BILA</name>
<evidence type="ECO:0000256" key="5">
    <source>
        <dbReference type="ARBA" id="ARBA00022737"/>
    </source>
</evidence>
<evidence type="ECO:0000313" key="17">
    <source>
        <dbReference type="Proteomes" id="UP001177023"/>
    </source>
</evidence>
<dbReference type="AlphaFoldDB" id="A0AA36FP41"/>
<dbReference type="GO" id="GO:0005634">
    <property type="term" value="C:nucleus"/>
    <property type="evidence" value="ECO:0007669"/>
    <property type="project" value="TreeGrafter"/>
</dbReference>
<evidence type="ECO:0000313" key="16">
    <source>
        <dbReference type="EMBL" id="CAJ0559060.1"/>
    </source>
</evidence>
<dbReference type="InterPro" id="IPR011009">
    <property type="entry name" value="Kinase-like_dom_sf"/>
</dbReference>
<sequence>MTDRRTKDKLLPEVPDRVNDGHGNVFTKGRFLGKGGFARCYELIHPSKRAYAGKIVCKSMLGKPSEKAKAKIGDFGLATKMSQDDDRKRTLCGTPNYIAPEVLDKAGHGLEVDVWALGCIIYTFLYAFFLEYTPTSLPVSCLTLAPKYNKPVSEVTKTAKRTRDAPCEPRQLTSRESVVHRADVKPPCEPKDCYAQELYSMIHSAILKAPTREVLVNEDPAECPECIPVFWISKWVDYSDKYGIGYQLSDNSVGVLFNDNSRLILDAAGLNLQYVERDNEEYYQVGKDDLQHIHKKWTLLEYFRNYMNDHLLKAGEKFAPRAGDELARLPCLRSWHGLAGEFRTRLSYAELMAQRLIEKPSAVPAVKQTAERSQSYSSLKKKPQSSQI</sequence>
<dbReference type="GO" id="GO:0005524">
    <property type="term" value="F:ATP binding"/>
    <property type="evidence" value="ECO:0007669"/>
    <property type="project" value="UniProtKB-UniRule"/>
</dbReference>
<dbReference type="EC" id="2.7.11.21" evidence="12"/>
<keyword evidence="7 12" id="KW-0418">Kinase</keyword>
<dbReference type="InterPro" id="IPR000959">
    <property type="entry name" value="POLO_box_dom"/>
</dbReference>
<keyword evidence="4 12" id="KW-0808">Transferase</keyword>
<reference evidence="16" key="1">
    <citation type="submission" date="2023-06" db="EMBL/GenBank/DDBJ databases">
        <authorList>
            <person name="Delattre M."/>
        </authorList>
    </citation>
    <scope>NUCLEOTIDE SEQUENCE</scope>
    <source>
        <strain evidence="16">AF72</strain>
    </source>
</reference>
<dbReference type="EMBL" id="CATQJA010000302">
    <property type="protein sequence ID" value="CAJ0559060.1"/>
    <property type="molecule type" value="Genomic_DNA"/>
</dbReference>
<evidence type="ECO:0000256" key="8">
    <source>
        <dbReference type="ARBA" id="ARBA00022840"/>
    </source>
</evidence>
<feature type="domain" description="POLO box" evidence="15">
    <location>
        <begin position="231"/>
        <end position="309"/>
    </location>
</feature>
<evidence type="ECO:0000256" key="6">
    <source>
        <dbReference type="ARBA" id="ARBA00022741"/>
    </source>
</evidence>
<evidence type="ECO:0000256" key="12">
    <source>
        <dbReference type="RuleBase" id="RU361162"/>
    </source>
</evidence>
<dbReference type="SUPFAM" id="SSF56112">
    <property type="entry name" value="Protein kinase-like (PK-like)"/>
    <property type="match status" value="1"/>
</dbReference>
<evidence type="ECO:0000256" key="10">
    <source>
        <dbReference type="ARBA" id="ARBA00048347"/>
    </source>
</evidence>
<feature type="binding site" evidence="11">
    <location>
        <position position="58"/>
    </location>
    <ligand>
        <name>ATP</name>
        <dbReference type="ChEBI" id="CHEBI:30616"/>
    </ligand>
</feature>
<keyword evidence="3 12" id="KW-0723">Serine/threonine-protein kinase</keyword>
<comment type="catalytic activity">
    <reaction evidence="10">
        <text>L-seryl-[protein] + ATP = O-phospho-L-seryl-[protein] + ADP + H(+)</text>
        <dbReference type="Rhea" id="RHEA:17989"/>
        <dbReference type="Rhea" id="RHEA-COMP:9863"/>
        <dbReference type="Rhea" id="RHEA-COMP:11604"/>
        <dbReference type="ChEBI" id="CHEBI:15378"/>
        <dbReference type="ChEBI" id="CHEBI:29999"/>
        <dbReference type="ChEBI" id="CHEBI:30616"/>
        <dbReference type="ChEBI" id="CHEBI:83421"/>
        <dbReference type="ChEBI" id="CHEBI:456216"/>
        <dbReference type="EC" id="2.7.11.21"/>
    </reaction>
</comment>
<dbReference type="PROSITE" id="PS50078">
    <property type="entry name" value="POLO_BOX"/>
    <property type="match status" value="1"/>
</dbReference>
<dbReference type="InterPro" id="IPR017441">
    <property type="entry name" value="Protein_kinase_ATP_BS"/>
</dbReference>
<dbReference type="PANTHER" id="PTHR24345">
    <property type="entry name" value="SERINE/THREONINE-PROTEIN KINASE PLK"/>
    <property type="match status" value="1"/>
</dbReference>
<keyword evidence="17" id="KW-1185">Reference proteome</keyword>
<feature type="region of interest" description="Disordered" evidence="13">
    <location>
        <begin position="363"/>
        <end position="388"/>
    </location>
</feature>
<dbReference type="Pfam" id="PF00659">
    <property type="entry name" value="POLO_box"/>
    <property type="match status" value="1"/>
</dbReference>
<keyword evidence="6 11" id="KW-0547">Nucleotide-binding</keyword>
<protein>
    <recommendedName>
        <fullName evidence="12">Serine/threonine-protein kinase PLK</fullName>
        <ecNumber evidence="12">2.7.11.21</ecNumber>
    </recommendedName>
    <alternativeName>
        <fullName evidence="12">Polo-like kinase</fullName>
    </alternativeName>
</protein>
<dbReference type="PROSITE" id="PS00107">
    <property type="entry name" value="PROTEIN_KINASE_ATP"/>
    <property type="match status" value="1"/>
</dbReference>
<evidence type="ECO:0000256" key="4">
    <source>
        <dbReference type="ARBA" id="ARBA00022679"/>
    </source>
</evidence>
<dbReference type="Pfam" id="PF00069">
    <property type="entry name" value="Pkinase"/>
    <property type="match status" value="1"/>
</dbReference>
<evidence type="ECO:0000256" key="9">
    <source>
        <dbReference type="ARBA" id="ARBA00047802"/>
    </source>
</evidence>
<dbReference type="SMART" id="SM00220">
    <property type="entry name" value="S_TKc"/>
    <property type="match status" value="1"/>
</dbReference>
<keyword evidence="5" id="KW-0677">Repeat</keyword>
<dbReference type="Gene3D" id="1.10.510.10">
    <property type="entry name" value="Transferase(Phosphotransferase) domain 1"/>
    <property type="match status" value="1"/>
</dbReference>
<evidence type="ECO:0000256" key="7">
    <source>
        <dbReference type="ARBA" id="ARBA00022777"/>
    </source>
</evidence>
<evidence type="ECO:0000256" key="2">
    <source>
        <dbReference type="ARBA" id="ARBA00022490"/>
    </source>
</evidence>
<comment type="catalytic activity">
    <reaction evidence="9 12">
        <text>L-threonyl-[protein] + ATP = O-phospho-L-threonyl-[protein] + ADP + H(+)</text>
        <dbReference type="Rhea" id="RHEA:46608"/>
        <dbReference type="Rhea" id="RHEA-COMP:11060"/>
        <dbReference type="Rhea" id="RHEA-COMP:11605"/>
        <dbReference type="ChEBI" id="CHEBI:15378"/>
        <dbReference type="ChEBI" id="CHEBI:30013"/>
        <dbReference type="ChEBI" id="CHEBI:30616"/>
        <dbReference type="ChEBI" id="CHEBI:61977"/>
        <dbReference type="ChEBI" id="CHEBI:456216"/>
        <dbReference type="EC" id="2.7.11.21"/>
    </reaction>
</comment>
<dbReference type="SUPFAM" id="SSF82615">
    <property type="entry name" value="Polo-box domain"/>
    <property type="match status" value="1"/>
</dbReference>
<dbReference type="Proteomes" id="UP001177023">
    <property type="component" value="Unassembled WGS sequence"/>
</dbReference>
<comment type="similarity">
    <text evidence="12">Belongs to the protein kinase superfamily. Ser/Thr protein kinase family. CDC5/Polo subfamily.</text>
</comment>
<dbReference type="Gene3D" id="3.30.1120.30">
    <property type="entry name" value="POLO box domain"/>
    <property type="match status" value="1"/>
</dbReference>
<feature type="compositionally biased region" description="Basic residues" evidence="13">
    <location>
        <begin position="379"/>
        <end position="388"/>
    </location>
</feature>
<dbReference type="FunFam" id="3.30.1120.30:FF:000001">
    <property type="entry name" value="Serine/threonine-protein kinase PLK"/>
    <property type="match status" value="1"/>
</dbReference>
<dbReference type="InterPro" id="IPR036947">
    <property type="entry name" value="POLO_box_dom_sf"/>
</dbReference>
<evidence type="ECO:0000256" key="3">
    <source>
        <dbReference type="ARBA" id="ARBA00022527"/>
    </source>
</evidence>